<dbReference type="InterPro" id="IPR004107">
    <property type="entry name" value="Integrase_SAM-like_N"/>
</dbReference>
<name>A0ABS6JYI4_9BACI</name>
<evidence type="ECO:0000313" key="8">
    <source>
        <dbReference type="EMBL" id="MBU9723643.1"/>
    </source>
</evidence>
<dbReference type="RefSeq" id="WP_176371247.1">
    <property type="nucleotide sequence ID" value="NZ_JAHQCR010000084.1"/>
</dbReference>
<comment type="similarity">
    <text evidence="1">Belongs to the 'phage' integrase family.</text>
</comment>
<dbReference type="Pfam" id="PF00589">
    <property type="entry name" value="Phage_integrase"/>
    <property type="match status" value="1"/>
</dbReference>
<feature type="domain" description="Core-binding (CB)" evidence="7">
    <location>
        <begin position="73"/>
        <end position="156"/>
    </location>
</feature>
<keyword evidence="4" id="KW-0233">DNA recombination</keyword>
<dbReference type="PANTHER" id="PTHR30349:SF64">
    <property type="entry name" value="PROPHAGE INTEGRASE INTD-RELATED"/>
    <property type="match status" value="1"/>
</dbReference>
<protein>
    <submittedName>
        <fullName evidence="8">Tyrosine-type recombinase/integrase</fullName>
    </submittedName>
</protein>
<dbReference type="InterPro" id="IPR044068">
    <property type="entry name" value="CB"/>
</dbReference>
<dbReference type="SUPFAM" id="SSF56349">
    <property type="entry name" value="DNA breaking-rejoining enzymes"/>
    <property type="match status" value="1"/>
</dbReference>
<keyword evidence="9" id="KW-1185">Reference proteome</keyword>
<dbReference type="Gene3D" id="1.10.443.10">
    <property type="entry name" value="Intergrase catalytic core"/>
    <property type="match status" value="1"/>
</dbReference>
<dbReference type="PROSITE" id="PS51898">
    <property type="entry name" value="TYR_RECOMBINASE"/>
    <property type="match status" value="1"/>
</dbReference>
<evidence type="ECO:0000256" key="5">
    <source>
        <dbReference type="PROSITE-ProRule" id="PRU01248"/>
    </source>
</evidence>
<dbReference type="InterPro" id="IPR050090">
    <property type="entry name" value="Tyrosine_recombinase_XerCD"/>
</dbReference>
<evidence type="ECO:0000256" key="4">
    <source>
        <dbReference type="ARBA" id="ARBA00023172"/>
    </source>
</evidence>
<accession>A0ABS6JYI4</accession>
<dbReference type="PANTHER" id="PTHR30349">
    <property type="entry name" value="PHAGE INTEGRASE-RELATED"/>
    <property type="match status" value="1"/>
</dbReference>
<gene>
    <name evidence="8" type="ORF">KS407_19680</name>
</gene>
<evidence type="ECO:0000313" key="9">
    <source>
        <dbReference type="Proteomes" id="UP000790580"/>
    </source>
</evidence>
<dbReference type="EMBL" id="JAHQCR010000084">
    <property type="protein sequence ID" value="MBU9723643.1"/>
    <property type="molecule type" value="Genomic_DNA"/>
</dbReference>
<evidence type="ECO:0000259" key="6">
    <source>
        <dbReference type="PROSITE" id="PS51898"/>
    </source>
</evidence>
<reference evidence="8 9" key="1">
    <citation type="submission" date="2021-06" db="EMBL/GenBank/DDBJ databases">
        <title>Bacillus sp. RD4P76, an endophyte from a halophyte.</title>
        <authorList>
            <person name="Sun J.-Q."/>
        </authorList>
    </citation>
    <scope>NUCLEOTIDE SEQUENCE [LARGE SCALE GENOMIC DNA]</scope>
    <source>
        <strain evidence="8 9">JCM 17098</strain>
    </source>
</reference>
<proteinExistence type="inferred from homology"/>
<evidence type="ECO:0000256" key="3">
    <source>
        <dbReference type="ARBA" id="ARBA00023125"/>
    </source>
</evidence>
<evidence type="ECO:0000256" key="1">
    <source>
        <dbReference type="ARBA" id="ARBA00008857"/>
    </source>
</evidence>
<organism evidence="8 9">
    <name type="scientific">Evansella alkalicola</name>
    <dbReference type="NCBI Taxonomy" id="745819"/>
    <lineage>
        <taxon>Bacteria</taxon>
        <taxon>Bacillati</taxon>
        <taxon>Bacillota</taxon>
        <taxon>Bacilli</taxon>
        <taxon>Bacillales</taxon>
        <taxon>Bacillaceae</taxon>
        <taxon>Evansella</taxon>
    </lineage>
</organism>
<keyword evidence="2" id="KW-0229">DNA integration</keyword>
<evidence type="ECO:0000259" key="7">
    <source>
        <dbReference type="PROSITE" id="PS51900"/>
    </source>
</evidence>
<comment type="caution">
    <text evidence="8">The sequence shown here is derived from an EMBL/GenBank/DDBJ whole genome shotgun (WGS) entry which is preliminary data.</text>
</comment>
<evidence type="ECO:0000256" key="2">
    <source>
        <dbReference type="ARBA" id="ARBA00022908"/>
    </source>
</evidence>
<dbReference type="Pfam" id="PF14659">
    <property type="entry name" value="Phage_int_SAM_3"/>
    <property type="match status" value="1"/>
</dbReference>
<dbReference type="InterPro" id="IPR011010">
    <property type="entry name" value="DNA_brk_join_enz"/>
</dbReference>
<sequence length="389" mass="45042">MIEKVVMENEKKTSYAVIYDERLDYRTGKHYMKQKSFPTSEEAEMFLEELGSDNRELSILMETEQKGQQATKVLFNEYVEDWFYGEHAHVIKLTTFKVRQALLNKHIVPFFGDKYLHEINEQEIAELIAQKDREGYSKSTIGSVHNFLSTLFRSAVKKGYLDKNPVRFMNMVKFPNRIPVILSESEVEKLLEVAHSEGEGMMYEFEISSGVRLAEILALSWSDLDFERETITVNKNVVSGGDVKHEIAKLRRGYRTIPLPTHLMPKLQKHKEGQQLMKEQLGDDYHHELDLIFPKKDGGIQSTSTVRARFNRLVHKANIRKINFHDLRKTHATLLVKAGESPYQVSIRLGHKSIDSINEFVRPYLPISEISIHPFSKNTKTTDKGIKQE</sequence>
<dbReference type="InterPro" id="IPR002104">
    <property type="entry name" value="Integrase_catalytic"/>
</dbReference>
<dbReference type="Proteomes" id="UP000790580">
    <property type="component" value="Unassembled WGS sequence"/>
</dbReference>
<feature type="domain" description="Tyr recombinase" evidence="6">
    <location>
        <begin position="177"/>
        <end position="384"/>
    </location>
</feature>
<dbReference type="InterPro" id="IPR013762">
    <property type="entry name" value="Integrase-like_cat_sf"/>
</dbReference>
<dbReference type="PROSITE" id="PS51900">
    <property type="entry name" value="CB"/>
    <property type="match status" value="1"/>
</dbReference>
<dbReference type="CDD" id="cd01189">
    <property type="entry name" value="INT_ICEBs1_C_like"/>
    <property type="match status" value="1"/>
</dbReference>
<dbReference type="InterPro" id="IPR010998">
    <property type="entry name" value="Integrase_recombinase_N"/>
</dbReference>
<dbReference type="Gene3D" id="1.10.150.130">
    <property type="match status" value="1"/>
</dbReference>
<keyword evidence="3 5" id="KW-0238">DNA-binding</keyword>